<feature type="transmembrane region" description="Helical" evidence="8">
    <location>
        <begin position="42"/>
        <end position="61"/>
    </location>
</feature>
<evidence type="ECO:0000256" key="2">
    <source>
        <dbReference type="ARBA" id="ARBA00007965"/>
    </source>
</evidence>
<accession>A0A9K3LGG3</accession>
<feature type="transmembrane region" description="Helical" evidence="8">
    <location>
        <begin position="188"/>
        <end position="218"/>
    </location>
</feature>
<evidence type="ECO:0000313" key="9">
    <source>
        <dbReference type="EMBL" id="KAG7361583.1"/>
    </source>
</evidence>
<name>A0A9K3LGG3_9STRA</name>
<feature type="transmembrane region" description="Helical" evidence="8">
    <location>
        <begin position="559"/>
        <end position="584"/>
    </location>
</feature>
<feature type="transmembrane region" description="Helical" evidence="8">
    <location>
        <begin position="488"/>
        <end position="507"/>
    </location>
</feature>
<dbReference type="InterPro" id="IPR002259">
    <property type="entry name" value="Eqnu_transpt"/>
</dbReference>
<sequence length="623" mass="69044">MTSMILPMTPPSPHFAKLKQQRRINFLPLAATNVVSEGFIEIVFFLLGVGILLPWNAYISAKQYFVSRICEEDPQLAQRIEMWFSILYNGACVLSLAVVIFVQYVTDDNNRNKNSVCVNNMRSRSLLRTTSNLSIPMMCSKTLRVDATRSSGSDAYTWYMVMIPLGVYLAVFAMTTIFVFTSSIHPQLFLMLTLLGLFICGVCTAMASSGIVGTAGLFDANVGVNPYFNGQAAGGLLVACANFLTSVLDGETKYLEQYCTRQQPSMQVMEGIIATTEETGMCLPYSEVSWATAGYFGMSCVILAACMVGYSYVDEYKHLIKKNNLFGDPYDNLTGNIACDCDADVDDNVDDDDDDDDDDDSNEGEKIQYLSIENVPRDETGSNRHESTLSKWRRKALVSFASYEICSIPSPHENSELSPLRRESDISSGDGSSENTQSITFTVWTAVRGSAVSLFFTYFCTLAIFPVWTSNLVSMLQCQSSSRIRNDLFIPISFVIFNGGDLIGRSLSSGVKYEKVKNLSSKLVWASIFRMAFFVLFLFCDSGNNRYSTWVVPSDTFSWSIQFLFAVSNGFMTNICFCYAPSLVGNRTHPQQVASAILNFSLSFGLLMGSFVSGLYFQLANAS</sequence>
<protein>
    <submittedName>
        <fullName evidence="9">Nucleoside transporter</fullName>
    </submittedName>
</protein>
<feature type="transmembrane region" description="Helical" evidence="8">
    <location>
        <begin position="293"/>
        <end position="313"/>
    </location>
</feature>
<organism evidence="9 10">
    <name type="scientific">Nitzschia inconspicua</name>
    <dbReference type="NCBI Taxonomy" id="303405"/>
    <lineage>
        <taxon>Eukaryota</taxon>
        <taxon>Sar</taxon>
        <taxon>Stramenopiles</taxon>
        <taxon>Ochrophyta</taxon>
        <taxon>Bacillariophyta</taxon>
        <taxon>Bacillariophyceae</taxon>
        <taxon>Bacillariophycidae</taxon>
        <taxon>Bacillariales</taxon>
        <taxon>Bacillariaceae</taxon>
        <taxon>Nitzschia</taxon>
    </lineage>
</organism>
<feature type="transmembrane region" description="Helical" evidence="8">
    <location>
        <begin position="451"/>
        <end position="468"/>
    </location>
</feature>
<evidence type="ECO:0000313" key="10">
    <source>
        <dbReference type="Proteomes" id="UP000693970"/>
    </source>
</evidence>
<feature type="compositionally biased region" description="Basic and acidic residues" evidence="7">
    <location>
        <begin position="413"/>
        <end position="425"/>
    </location>
</feature>
<dbReference type="AlphaFoldDB" id="A0A9K3LGG3"/>
<evidence type="ECO:0000256" key="8">
    <source>
        <dbReference type="SAM" id="Phobius"/>
    </source>
</evidence>
<comment type="similarity">
    <text evidence="2">Belongs to the SLC29A/ENT transporter (TC 2.A.57) family.</text>
</comment>
<dbReference type="EMBL" id="JAGRRH010000013">
    <property type="protein sequence ID" value="KAG7361583.1"/>
    <property type="molecule type" value="Genomic_DNA"/>
</dbReference>
<feature type="transmembrane region" description="Helical" evidence="8">
    <location>
        <begin position="82"/>
        <end position="105"/>
    </location>
</feature>
<evidence type="ECO:0000256" key="5">
    <source>
        <dbReference type="ARBA" id="ARBA00022989"/>
    </source>
</evidence>
<feature type="transmembrane region" description="Helical" evidence="8">
    <location>
        <begin position="519"/>
        <end position="539"/>
    </location>
</feature>
<feature type="region of interest" description="Disordered" evidence="7">
    <location>
        <begin position="345"/>
        <end position="368"/>
    </location>
</feature>
<dbReference type="GO" id="GO:0005886">
    <property type="term" value="C:plasma membrane"/>
    <property type="evidence" value="ECO:0007669"/>
    <property type="project" value="TreeGrafter"/>
</dbReference>
<dbReference type="GO" id="GO:0015205">
    <property type="term" value="F:nucleobase transmembrane transporter activity"/>
    <property type="evidence" value="ECO:0007669"/>
    <property type="project" value="TreeGrafter"/>
</dbReference>
<feature type="compositionally biased region" description="Acidic residues" evidence="7">
    <location>
        <begin position="345"/>
        <end position="362"/>
    </location>
</feature>
<keyword evidence="5 8" id="KW-1133">Transmembrane helix</keyword>
<dbReference type="PANTHER" id="PTHR10332">
    <property type="entry name" value="EQUILIBRATIVE NUCLEOSIDE TRANSPORTER"/>
    <property type="match status" value="1"/>
</dbReference>
<evidence type="ECO:0000256" key="3">
    <source>
        <dbReference type="ARBA" id="ARBA00022448"/>
    </source>
</evidence>
<dbReference type="Pfam" id="PF01733">
    <property type="entry name" value="Nucleoside_tran"/>
    <property type="match status" value="1"/>
</dbReference>
<keyword evidence="3" id="KW-0813">Transport</keyword>
<dbReference type="PANTHER" id="PTHR10332:SF88">
    <property type="entry name" value="EQUILIBRATIVE NUCLEOSIDE TRANSPORTER 1, ISOFORM A"/>
    <property type="match status" value="1"/>
</dbReference>
<evidence type="ECO:0000256" key="7">
    <source>
        <dbReference type="SAM" id="MobiDB-lite"/>
    </source>
</evidence>
<feature type="region of interest" description="Disordered" evidence="7">
    <location>
        <begin position="412"/>
        <end position="435"/>
    </location>
</feature>
<evidence type="ECO:0000256" key="1">
    <source>
        <dbReference type="ARBA" id="ARBA00004141"/>
    </source>
</evidence>
<dbReference type="Proteomes" id="UP000693970">
    <property type="component" value="Unassembled WGS sequence"/>
</dbReference>
<gene>
    <name evidence="9" type="ORF">IV203_036684</name>
</gene>
<feature type="transmembrane region" description="Helical" evidence="8">
    <location>
        <begin position="156"/>
        <end position="181"/>
    </location>
</feature>
<keyword evidence="10" id="KW-1185">Reference proteome</keyword>
<feature type="transmembrane region" description="Helical" evidence="8">
    <location>
        <begin position="596"/>
        <end position="617"/>
    </location>
</feature>
<evidence type="ECO:0000256" key="6">
    <source>
        <dbReference type="ARBA" id="ARBA00023136"/>
    </source>
</evidence>
<evidence type="ECO:0000256" key="4">
    <source>
        <dbReference type="ARBA" id="ARBA00022692"/>
    </source>
</evidence>
<reference evidence="9" key="2">
    <citation type="submission" date="2021-04" db="EMBL/GenBank/DDBJ databases">
        <authorList>
            <person name="Podell S."/>
        </authorList>
    </citation>
    <scope>NUCLEOTIDE SEQUENCE</scope>
    <source>
        <strain evidence="9">Hildebrandi</strain>
    </source>
</reference>
<comment type="subcellular location">
    <subcellularLocation>
        <location evidence="1">Membrane</location>
        <topology evidence="1">Multi-pass membrane protein</topology>
    </subcellularLocation>
</comment>
<reference evidence="9" key="1">
    <citation type="journal article" date="2021" name="Sci. Rep.">
        <title>Diploid genomic architecture of Nitzschia inconspicua, an elite biomass production diatom.</title>
        <authorList>
            <person name="Oliver A."/>
            <person name="Podell S."/>
            <person name="Pinowska A."/>
            <person name="Traller J.C."/>
            <person name="Smith S.R."/>
            <person name="McClure R."/>
            <person name="Beliaev A."/>
            <person name="Bohutskyi P."/>
            <person name="Hill E.A."/>
            <person name="Rabines A."/>
            <person name="Zheng H."/>
            <person name="Allen L.Z."/>
            <person name="Kuo A."/>
            <person name="Grigoriev I.V."/>
            <person name="Allen A.E."/>
            <person name="Hazlebeck D."/>
            <person name="Allen E.E."/>
        </authorList>
    </citation>
    <scope>NUCLEOTIDE SEQUENCE</scope>
    <source>
        <strain evidence="9">Hildebrandi</strain>
    </source>
</reference>
<proteinExistence type="inferred from homology"/>
<keyword evidence="4 8" id="KW-0812">Transmembrane</keyword>
<dbReference type="OrthoDB" id="10261753at2759"/>
<comment type="caution">
    <text evidence="9">The sequence shown here is derived from an EMBL/GenBank/DDBJ whole genome shotgun (WGS) entry which is preliminary data.</text>
</comment>
<keyword evidence="6 8" id="KW-0472">Membrane</keyword>
<dbReference type="GO" id="GO:0034257">
    <property type="term" value="F:nicotinamide riboside transmembrane transporter activity"/>
    <property type="evidence" value="ECO:0007669"/>
    <property type="project" value="TreeGrafter"/>
</dbReference>